<dbReference type="InterPro" id="IPR010247">
    <property type="entry name" value="HutG_amidohyd"/>
</dbReference>
<name>A0A5E4ZCN0_9BURK</name>
<dbReference type="RefSeq" id="WP_150700031.1">
    <property type="nucleotide sequence ID" value="NZ_CABPRZ010000038.1"/>
</dbReference>
<evidence type="ECO:0000313" key="2">
    <source>
        <dbReference type="Proteomes" id="UP000414233"/>
    </source>
</evidence>
<protein>
    <submittedName>
        <fullName evidence="1">N-formylglutamate deformylase</fullName>
    </submittedName>
</protein>
<proteinExistence type="predicted"/>
<dbReference type="InterPro" id="IPR007709">
    <property type="entry name" value="N-FG_amidohydro"/>
</dbReference>
<dbReference type="SUPFAM" id="SSF53187">
    <property type="entry name" value="Zn-dependent exopeptidases"/>
    <property type="match status" value="1"/>
</dbReference>
<dbReference type="Gene3D" id="3.40.630.40">
    <property type="entry name" value="Zn-dependent exopeptidases"/>
    <property type="match status" value="1"/>
</dbReference>
<organism evidence="1 2">
    <name type="scientific">Pandoraea terrae</name>
    <dbReference type="NCBI Taxonomy" id="1537710"/>
    <lineage>
        <taxon>Bacteria</taxon>
        <taxon>Pseudomonadati</taxon>
        <taxon>Pseudomonadota</taxon>
        <taxon>Betaproteobacteria</taxon>
        <taxon>Burkholderiales</taxon>
        <taxon>Burkholderiaceae</taxon>
        <taxon>Pandoraea</taxon>
    </lineage>
</organism>
<sequence length="274" mass="29923">MQADIPVFDFRQGTAPLLISIPHMGTDIPAQLAARMTPEARLLADTDWHLGRLYDFAAAMGASVIQAGVSRYVVDLNRPPSDESLYPGQTTTSLCPTETFRGEPVYLAGEAPDADEIAARVETYWRPYHDTMRAELERLREAHGTVLLWDAHSIASHLPRLFDGKLPDFNLGTNGGASCSPVIQSALAATAERAAGDAFTWVVNGRFKGGFITRHYGEPSRGIHAVQLEMCQSAYMDETLPFGYRQDLAVHAAPVVRQLIDAALVAATGELQRM</sequence>
<evidence type="ECO:0000313" key="1">
    <source>
        <dbReference type="EMBL" id="VVE58786.1"/>
    </source>
</evidence>
<dbReference type="Proteomes" id="UP000414233">
    <property type="component" value="Unassembled WGS sequence"/>
</dbReference>
<dbReference type="EMBL" id="CABPRZ010000038">
    <property type="protein sequence ID" value="VVE58786.1"/>
    <property type="molecule type" value="Genomic_DNA"/>
</dbReference>
<dbReference type="NCBIfam" id="TIGR02017">
    <property type="entry name" value="hutG_amidohyd"/>
    <property type="match status" value="1"/>
</dbReference>
<dbReference type="Pfam" id="PF05013">
    <property type="entry name" value="FGase"/>
    <property type="match status" value="1"/>
</dbReference>
<dbReference type="OrthoDB" id="8716700at2"/>
<keyword evidence="2" id="KW-1185">Reference proteome</keyword>
<gene>
    <name evidence="1" type="ORF">PTE30175_05302</name>
</gene>
<accession>A0A5E4ZCN0</accession>
<reference evidence="1 2" key="1">
    <citation type="submission" date="2019-08" db="EMBL/GenBank/DDBJ databases">
        <authorList>
            <person name="Peeters C."/>
        </authorList>
    </citation>
    <scope>NUCLEOTIDE SEQUENCE [LARGE SCALE GENOMIC DNA]</scope>
    <source>
        <strain evidence="1 2">LMG 30175</strain>
    </source>
</reference>
<dbReference type="AlphaFoldDB" id="A0A5E4ZCN0"/>